<dbReference type="STRING" id="907348.TresaDRAFT_0074"/>
<dbReference type="OrthoDB" id="355505at2"/>
<dbReference type="eggNOG" id="ENOG5033SDH">
    <property type="taxonomic scope" value="Bacteria"/>
</dbReference>
<name>H7ENW8_9SPIR</name>
<keyword evidence="2" id="KW-1185">Reference proteome</keyword>
<organism evidence="1 2">
    <name type="scientific">Treponema saccharophilum DSM 2985</name>
    <dbReference type="NCBI Taxonomy" id="907348"/>
    <lineage>
        <taxon>Bacteria</taxon>
        <taxon>Pseudomonadati</taxon>
        <taxon>Spirochaetota</taxon>
        <taxon>Spirochaetia</taxon>
        <taxon>Spirochaetales</taxon>
        <taxon>Treponemataceae</taxon>
        <taxon>Treponema</taxon>
    </lineage>
</organism>
<dbReference type="InterPro" id="IPR058397">
    <property type="entry name" value="DUF8084"/>
</dbReference>
<dbReference type="Proteomes" id="UP000003571">
    <property type="component" value="Unassembled WGS sequence"/>
</dbReference>
<dbReference type="Pfam" id="PF26329">
    <property type="entry name" value="DUF8084"/>
    <property type="match status" value="1"/>
</dbReference>
<comment type="caution">
    <text evidence="1">The sequence shown here is derived from an EMBL/GenBank/DDBJ whole genome shotgun (WGS) entry which is preliminary data.</text>
</comment>
<dbReference type="PATRIC" id="fig|907348.3.peg.2655"/>
<evidence type="ECO:0000313" key="1">
    <source>
        <dbReference type="EMBL" id="EIC00601.1"/>
    </source>
</evidence>
<reference evidence="1 2" key="1">
    <citation type="submission" date="2011-09" db="EMBL/GenBank/DDBJ databases">
        <title>The draft genome of Treponema saccharophilum DSM 2985.</title>
        <authorList>
            <consortium name="US DOE Joint Genome Institute (JGI-PGF)"/>
            <person name="Lucas S."/>
            <person name="Copeland A."/>
            <person name="Lapidus A."/>
            <person name="Glavina del Rio T."/>
            <person name="Dalin E."/>
            <person name="Tice H."/>
            <person name="Bruce D."/>
            <person name="Goodwin L."/>
            <person name="Pitluck S."/>
            <person name="Peters L."/>
            <person name="Kyrpides N."/>
            <person name="Mavromatis K."/>
            <person name="Ivanova N."/>
            <person name="Markowitz V."/>
            <person name="Cheng J.-F."/>
            <person name="Hugenholtz P."/>
            <person name="Woyke T."/>
            <person name="Wu D."/>
            <person name="Gronow S."/>
            <person name="Wellnitz S."/>
            <person name="Brambilla E."/>
            <person name="Klenk H.-P."/>
            <person name="Eisen J.A."/>
        </authorList>
    </citation>
    <scope>NUCLEOTIDE SEQUENCE [LARGE SCALE GENOMIC DNA]</scope>
    <source>
        <strain evidence="1 2">DSM 2985</strain>
    </source>
</reference>
<dbReference type="EMBL" id="AGRW01000054">
    <property type="protein sequence ID" value="EIC00601.1"/>
    <property type="molecule type" value="Genomic_DNA"/>
</dbReference>
<proteinExistence type="predicted"/>
<evidence type="ECO:0000313" key="2">
    <source>
        <dbReference type="Proteomes" id="UP000003571"/>
    </source>
</evidence>
<gene>
    <name evidence="1" type="ORF">TresaDRAFT_0074</name>
</gene>
<protein>
    <submittedName>
        <fullName evidence="1">Uncharacterized protein</fullName>
    </submittedName>
</protein>
<accession>H7ENW8</accession>
<dbReference type="RefSeq" id="WP_002706259.1">
    <property type="nucleotide sequence ID" value="NZ_AGRW01000054.1"/>
</dbReference>
<dbReference type="AlphaFoldDB" id="H7ENW8"/>
<sequence length="385" mass="44493">METGKKFSLELPLKVILTEDGTSYFISNNKKLTHFRLADNVEEVGISLNPFSPQTIQNMIMKDFISKIEISMAEFVSVRQSVMDLSKLIVFSILYKQFDRSLYAEIIKCDCVAKYNRANPKNLIDENTKRSSSQLRPIIEKGRSRIKLIKDVILKPVREAIVSNRDYSPQERNTYLLMVEKFLDRLSLMNWYVIMLFFQKDGFEKINIAIRHLLQEYMEKSRVADDISLLIMELVTNSENNNLKKAADTLYNGVEDTNAMLYDPEIREKLFAELKKKGKLVTLSWKLGGGSTAIGKQGRLQIILYNKSAEFQEMKENIADKMATDTKKRTIVDFYRELPDGEEGLGMMYFSYLDESCKKVNVKFESIVNQLSSNDLTVINLIFNF</sequence>